<reference evidence="3 4" key="1">
    <citation type="submission" date="2016-07" db="EMBL/GenBank/DDBJ databases">
        <title>Pervasive Adenine N6-methylation of Active Genes in Fungi.</title>
        <authorList>
            <consortium name="DOE Joint Genome Institute"/>
            <person name="Mondo S.J."/>
            <person name="Dannebaum R.O."/>
            <person name="Kuo R.C."/>
            <person name="Labutti K."/>
            <person name="Haridas S."/>
            <person name="Kuo A."/>
            <person name="Salamov A."/>
            <person name="Ahrendt S.R."/>
            <person name="Lipzen A."/>
            <person name="Sullivan W."/>
            <person name="Andreopoulos W.B."/>
            <person name="Clum A."/>
            <person name="Lindquist E."/>
            <person name="Daum C."/>
            <person name="Ramamoorthy G.K."/>
            <person name="Gryganskyi A."/>
            <person name="Culley D."/>
            <person name="Magnuson J.K."/>
            <person name="James T.Y."/>
            <person name="O'Malley M.A."/>
            <person name="Stajich J.E."/>
            <person name="Spatafora J.W."/>
            <person name="Visel A."/>
            <person name="Grigoriev I.V."/>
        </authorList>
    </citation>
    <scope>NUCLEOTIDE SEQUENCE [LARGE SCALE GENOMIC DNA]</scope>
    <source>
        <strain evidence="3 4">62-1032</strain>
    </source>
</reference>
<dbReference type="GO" id="GO:0004497">
    <property type="term" value="F:monooxygenase activity"/>
    <property type="evidence" value="ECO:0007669"/>
    <property type="project" value="TreeGrafter"/>
</dbReference>
<comment type="similarity">
    <text evidence="1">Belongs to the caleosin family.</text>
</comment>
<keyword evidence="2" id="KW-0472">Membrane</keyword>
<evidence type="ECO:0000313" key="4">
    <source>
        <dbReference type="Proteomes" id="UP000193467"/>
    </source>
</evidence>
<accession>A0A1Y2EY38</accession>
<keyword evidence="2" id="KW-0812">Transmembrane</keyword>
<organism evidence="3 4">
    <name type="scientific">Leucosporidium creatinivorum</name>
    <dbReference type="NCBI Taxonomy" id="106004"/>
    <lineage>
        <taxon>Eukaryota</taxon>
        <taxon>Fungi</taxon>
        <taxon>Dikarya</taxon>
        <taxon>Basidiomycota</taxon>
        <taxon>Pucciniomycotina</taxon>
        <taxon>Microbotryomycetes</taxon>
        <taxon>Leucosporidiales</taxon>
        <taxon>Leucosporidium</taxon>
    </lineage>
</organism>
<dbReference type="Pfam" id="PF05042">
    <property type="entry name" value="Caleosin"/>
    <property type="match status" value="1"/>
</dbReference>
<proteinExistence type="inferred from homology"/>
<dbReference type="STRING" id="106004.A0A1Y2EY38"/>
<gene>
    <name evidence="3" type="ORF">BCR35DRAFT_305765</name>
</gene>
<dbReference type="AlphaFoldDB" id="A0A1Y2EY38"/>
<feature type="transmembrane region" description="Helical" evidence="2">
    <location>
        <begin position="118"/>
        <end position="139"/>
    </location>
</feature>
<dbReference type="PANTHER" id="PTHR31495:SF0">
    <property type="entry name" value="BINDING PROTEIN CALEOSIN, PUTATIVE (AFU_ORTHOLOGUE AFUA_5G13750)-RELATED"/>
    <property type="match status" value="1"/>
</dbReference>
<keyword evidence="2" id="KW-1133">Transmembrane helix</keyword>
<evidence type="ECO:0000313" key="3">
    <source>
        <dbReference type="EMBL" id="ORY76532.1"/>
    </source>
</evidence>
<evidence type="ECO:0000256" key="1">
    <source>
        <dbReference type="ARBA" id="ARBA00006765"/>
    </source>
</evidence>
<dbReference type="InterPro" id="IPR007736">
    <property type="entry name" value="Caleosin-related"/>
</dbReference>
<keyword evidence="4" id="KW-1185">Reference proteome</keyword>
<dbReference type="InParanoid" id="A0A1Y2EY38"/>
<dbReference type="Proteomes" id="UP000193467">
    <property type="component" value="Unassembled WGS sequence"/>
</dbReference>
<dbReference type="GO" id="GO:0005509">
    <property type="term" value="F:calcium ion binding"/>
    <property type="evidence" value="ECO:0007669"/>
    <property type="project" value="TreeGrafter"/>
</dbReference>
<name>A0A1Y2EY38_9BASI</name>
<dbReference type="OrthoDB" id="640742at2759"/>
<protein>
    <submittedName>
        <fullName evidence="3">Caleosin</fullName>
    </submittedName>
</protein>
<evidence type="ECO:0000256" key="2">
    <source>
        <dbReference type="SAM" id="Phobius"/>
    </source>
</evidence>
<sequence length="275" mass="31238">MSCHSLVSPRIHHTRLQLSQRMSNNNGAKGGGFQAAIPSNSATMSFPTPSGLEKKLVSPHTPRANIAADAEHPDGTTARDWASTHKNMTVLEQHVVFFNPKRDGVIWPLDTMKGHLKLGFNFFFAFLAMMVIHSGLSWWTQDGWMPDPFFRIYSKNIHRAKHGSDTGVYDSEGRFVPSAFESLFCKFDKDKKGGLSFREGLRMLRQNRNVADPFGWAAAVFEWGTVWLLLAPSDHVITKEQLRTIYDGSLFYEIEYEHSNKNKKLSKDQNNVKYD</sequence>
<comment type="caution">
    <text evidence="3">The sequence shown here is derived from an EMBL/GenBank/DDBJ whole genome shotgun (WGS) entry which is preliminary data.</text>
</comment>
<dbReference type="EMBL" id="MCGR01000034">
    <property type="protein sequence ID" value="ORY76532.1"/>
    <property type="molecule type" value="Genomic_DNA"/>
</dbReference>
<dbReference type="PANTHER" id="PTHR31495">
    <property type="entry name" value="PEROXYGENASE 3-RELATED"/>
    <property type="match status" value="1"/>
</dbReference>